<dbReference type="InterPro" id="IPR038503">
    <property type="entry name" value="SpoIIIAH_sf"/>
</dbReference>
<name>A0A2U1K6R1_9BACI</name>
<protein>
    <submittedName>
        <fullName evidence="3">Stage III sporulation protein AH</fullName>
    </submittedName>
</protein>
<comment type="caution">
    <text evidence="3">The sequence shown here is derived from an EMBL/GenBank/DDBJ whole genome shotgun (WGS) entry which is preliminary data.</text>
</comment>
<reference evidence="3 4" key="1">
    <citation type="submission" date="2018-04" db="EMBL/GenBank/DDBJ databases">
        <title>Camelliibacillus theae gen. nov., sp. nov., isolated from Pu'er tea.</title>
        <authorList>
            <person name="Niu L."/>
        </authorList>
    </citation>
    <scope>NUCLEOTIDE SEQUENCE [LARGE SCALE GENOMIC DNA]</scope>
    <source>
        <strain evidence="3 4">T8</strain>
    </source>
</reference>
<keyword evidence="4" id="KW-1185">Reference proteome</keyword>
<organism evidence="3 4">
    <name type="scientific">Pueribacillus theae</name>
    <dbReference type="NCBI Taxonomy" id="2171751"/>
    <lineage>
        <taxon>Bacteria</taxon>
        <taxon>Bacillati</taxon>
        <taxon>Bacillota</taxon>
        <taxon>Bacilli</taxon>
        <taxon>Bacillales</taxon>
        <taxon>Bacillaceae</taxon>
        <taxon>Pueribacillus</taxon>
    </lineage>
</organism>
<sequence>MVLKKQTAWLLTMLSLIIVLSVYYIVSPGESPTNVAYVEDEEKQTNNEAKDAKEELETSNKEAAEDQAEVTTISSDETFAALRIKINEAREKQLAEYQEVVASGEISAEMKSEAFNKMEKLNDQSQQITVLETLLMNQLGYDDVIVNPIDGENFNIIVKADEVSKKEANDIMRKTVEQLGEGNVSNVTVEYAK</sequence>
<feature type="transmembrane region" description="Helical" evidence="2">
    <location>
        <begin position="7"/>
        <end position="26"/>
    </location>
</feature>
<dbReference type="InterPro" id="IPR024232">
    <property type="entry name" value="SpoIIIAH"/>
</dbReference>
<evidence type="ECO:0000256" key="1">
    <source>
        <dbReference type="SAM" id="MobiDB-lite"/>
    </source>
</evidence>
<accession>A0A2U1K6R1</accession>
<keyword evidence="2" id="KW-0472">Membrane</keyword>
<proteinExistence type="predicted"/>
<dbReference type="OrthoDB" id="2939102at2"/>
<evidence type="ECO:0000313" key="4">
    <source>
        <dbReference type="Proteomes" id="UP000245998"/>
    </source>
</evidence>
<dbReference type="Gene3D" id="1.10.287.4300">
    <property type="entry name" value="Stage III sporulation protein AH-like"/>
    <property type="match status" value="1"/>
</dbReference>
<evidence type="ECO:0000313" key="3">
    <source>
        <dbReference type="EMBL" id="PWA13216.1"/>
    </source>
</evidence>
<feature type="compositionally biased region" description="Basic and acidic residues" evidence="1">
    <location>
        <begin position="43"/>
        <end position="64"/>
    </location>
</feature>
<dbReference type="RefSeq" id="WP_116553177.1">
    <property type="nucleotide sequence ID" value="NZ_QCZG01000002.1"/>
</dbReference>
<evidence type="ECO:0000256" key="2">
    <source>
        <dbReference type="SAM" id="Phobius"/>
    </source>
</evidence>
<gene>
    <name evidence="3" type="ORF">DCC39_01845</name>
</gene>
<dbReference type="Proteomes" id="UP000245998">
    <property type="component" value="Unassembled WGS sequence"/>
</dbReference>
<dbReference type="AlphaFoldDB" id="A0A2U1K6R1"/>
<dbReference type="EMBL" id="QCZG01000002">
    <property type="protein sequence ID" value="PWA13216.1"/>
    <property type="molecule type" value="Genomic_DNA"/>
</dbReference>
<dbReference type="Pfam" id="PF12685">
    <property type="entry name" value="SpoIIIAH"/>
    <property type="match status" value="1"/>
</dbReference>
<feature type="region of interest" description="Disordered" evidence="1">
    <location>
        <begin position="39"/>
        <end position="70"/>
    </location>
</feature>
<keyword evidence="2" id="KW-0812">Transmembrane</keyword>
<keyword evidence="2" id="KW-1133">Transmembrane helix</keyword>